<dbReference type="Pfam" id="PF08220">
    <property type="entry name" value="HTH_DeoR"/>
    <property type="match status" value="1"/>
</dbReference>
<dbReference type="InterPro" id="IPR037171">
    <property type="entry name" value="NagB/RpiA_transferase-like"/>
</dbReference>
<dbReference type="InterPro" id="IPR036390">
    <property type="entry name" value="WH_DNA-bd_sf"/>
</dbReference>
<name>A0A6G8Q0W1_9ACTN</name>
<dbReference type="InterPro" id="IPR014036">
    <property type="entry name" value="DeoR-like_C"/>
</dbReference>
<dbReference type="KEGG" id="rmar:GBA65_18035"/>
<dbReference type="InterPro" id="IPR036388">
    <property type="entry name" value="WH-like_DNA-bd_sf"/>
</dbReference>
<evidence type="ECO:0000313" key="10">
    <source>
        <dbReference type="Proteomes" id="UP000502706"/>
    </source>
</evidence>
<evidence type="ECO:0000256" key="4">
    <source>
        <dbReference type="ARBA" id="ARBA00023125"/>
    </source>
</evidence>
<dbReference type="SMART" id="SM00420">
    <property type="entry name" value="HTH_DEOR"/>
    <property type="match status" value="1"/>
</dbReference>
<dbReference type="InterPro" id="IPR001845">
    <property type="entry name" value="HTH_ArsR_DNA-bd_dom"/>
</dbReference>
<dbReference type="GO" id="GO:0003700">
    <property type="term" value="F:DNA-binding transcription factor activity"/>
    <property type="evidence" value="ECO:0007669"/>
    <property type="project" value="InterPro"/>
</dbReference>
<dbReference type="PROSITE" id="PS00894">
    <property type="entry name" value="HTH_DEOR_1"/>
    <property type="match status" value="1"/>
</dbReference>
<dbReference type="AlphaFoldDB" id="A0A6G8Q0W1"/>
<accession>A0A6G8Q0W1</accession>
<dbReference type="SMART" id="SM01134">
    <property type="entry name" value="DeoRC"/>
    <property type="match status" value="1"/>
</dbReference>
<proteinExistence type="predicted"/>
<dbReference type="PANTHER" id="PTHR30363:SF4">
    <property type="entry name" value="GLYCEROL-3-PHOSPHATE REGULON REPRESSOR"/>
    <property type="match status" value="1"/>
</dbReference>
<dbReference type="InterPro" id="IPR018356">
    <property type="entry name" value="Tscrpt_reg_HTH_DeoR_CS"/>
</dbReference>
<evidence type="ECO:0000259" key="8">
    <source>
        <dbReference type="PROSITE" id="PS51000"/>
    </source>
</evidence>
<evidence type="ECO:0000256" key="6">
    <source>
        <dbReference type="ARBA" id="ARBA00024937"/>
    </source>
</evidence>
<gene>
    <name evidence="9" type="ORF">GBA65_18035</name>
</gene>
<evidence type="ECO:0000259" key="7">
    <source>
        <dbReference type="PROSITE" id="PS50987"/>
    </source>
</evidence>
<sequence>MLKEERRGRILEMLGVEGKLVASDLSVALGVSEDTVRRDLRELAEAGKLRRVHGGALPRSAVTGTHEARRRQASAGKVAVARAAVGLVENGQVIILDGGTTALEVVRHLPAGLEATVVTHSPTTAAALAEHPNLEVVVIGGTLYKDNILAVGAQTVEAFASVNADLCLQGIWSMHPEVGVSHPYYEEMLVKRAMIESADRVVALASAEKLGTASSFVVAPATAYTHLATDHDVPEEILGPFRELGLEIAKG</sequence>
<evidence type="ECO:0000313" key="9">
    <source>
        <dbReference type="EMBL" id="QIN80106.1"/>
    </source>
</evidence>
<dbReference type="InterPro" id="IPR001034">
    <property type="entry name" value="DeoR_HTH"/>
</dbReference>
<comment type="function">
    <text evidence="6">Repressor of the lactose catabolism operon. Galactose-6-phosphate is the inducer.</text>
</comment>
<organism evidence="9 10">
    <name type="scientific">Rubrobacter marinus</name>
    <dbReference type="NCBI Taxonomy" id="2653852"/>
    <lineage>
        <taxon>Bacteria</taxon>
        <taxon>Bacillati</taxon>
        <taxon>Actinomycetota</taxon>
        <taxon>Rubrobacteria</taxon>
        <taxon>Rubrobacterales</taxon>
        <taxon>Rubrobacteraceae</taxon>
        <taxon>Rubrobacter</taxon>
    </lineage>
</organism>
<keyword evidence="3" id="KW-0805">Transcription regulation</keyword>
<keyword evidence="2" id="KW-0678">Repressor</keyword>
<dbReference type="Proteomes" id="UP000502706">
    <property type="component" value="Chromosome"/>
</dbReference>
<keyword evidence="10" id="KW-1185">Reference proteome</keyword>
<feature type="domain" description="HTH arsR-type" evidence="7">
    <location>
        <begin position="1"/>
        <end position="82"/>
    </location>
</feature>
<dbReference type="EMBL" id="CP045121">
    <property type="protein sequence ID" value="QIN80106.1"/>
    <property type="molecule type" value="Genomic_DNA"/>
</dbReference>
<dbReference type="GO" id="GO:0003677">
    <property type="term" value="F:DNA binding"/>
    <property type="evidence" value="ECO:0007669"/>
    <property type="project" value="UniProtKB-KW"/>
</dbReference>
<dbReference type="Pfam" id="PF00455">
    <property type="entry name" value="DeoRC"/>
    <property type="match status" value="1"/>
</dbReference>
<dbReference type="PROSITE" id="PS51000">
    <property type="entry name" value="HTH_DEOR_2"/>
    <property type="match status" value="1"/>
</dbReference>
<protein>
    <recommendedName>
        <fullName evidence="1">Lactose phosphotransferase system repressor</fullName>
    </recommendedName>
</protein>
<dbReference type="Gene3D" id="1.10.10.10">
    <property type="entry name" value="Winged helix-like DNA-binding domain superfamily/Winged helix DNA-binding domain"/>
    <property type="match status" value="1"/>
</dbReference>
<keyword evidence="5" id="KW-0804">Transcription</keyword>
<dbReference type="PANTHER" id="PTHR30363">
    <property type="entry name" value="HTH-TYPE TRANSCRIPTIONAL REGULATOR SRLR-RELATED"/>
    <property type="match status" value="1"/>
</dbReference>
<feature type="domain" description="HTH deoR-type" evidence="8">
    <location>
        <begin position="3"/>
        <end position="58"/>
    </location>
</feature>
<dbReference type="RefSeq" id="WP_166397782.1">
    <property type="nucleotide sequence ID" value="NZ_CP045121.1"/>
</dbReference>
<dbReference type="PROSITE" id="PS50987">
    <property type="entry name" value="HTH_ARSR_2"/>
    <property type="match status" value="1"/>
</dbReference>
<keyword evidence="4" id="KW-0238">DNA-binding</keyword>
<dbReference type="Gene3D" id="3.40.50.1360">
    <property type="match status" value="1"/>
</dbReference>
<dbReference type="SUPFAM" id="SSF46785">
    <property type="entry name" value="Winged helix' DNA-binding domain"/>
    <property type="match status" value="1"/>
</dbReference>
<evidence type="ECO:0000256" key="2">
    <source>
        <dbReference type="ARBA" id="ARBA00022491"/>
    </source>
</evidence>
<evidence type="ECO:0000256" key="5">
    <source>
        <dbReference type="ARBA" id="ARBA00023163"/>
    </source>
</evidence>
<dbReference type="InterPro" id="IPR050313">
    <property type="entry name" value="Carb_Metab_HTH_regulators"/>
</dbReference>
<reference evidence="9 10" key="1">
    <citation type="submission" date="2019-10" db="EMBL/GenBank/DDBJ databases">
        <title>Rubrobacter sp nov SCSIO 52915 isolated from a deep-sea sediment in the South China Sea.</title>
        <authorList>
            <person name="Chen R.W."/>
        </authorList>
    </citation>
    <scope>NUCLEOTIDE SEQUENCE [LARGE SCALE GENOMIC DNA]</scope>
    <source>
        <strain evidence="9 10">SCSIO 52915</strain>
    </source>
</reference>
<dbReference type="SUPFAM" id="SSF100950">
    <property type="entry name" value="NagB/RpiA/CoA transferase-like"/>
    <property type="match status" value="1"/>
</dbReference>
<dbReference type="PRINTS" id="PR00037">
    <property type="entry name" value="HTHLACR"/>
</dbReference>
<evidence type="ECO:0000256" key="3">
    <source>
        <dbReference type="ARBA" id="ARBA00023015"/>
    </source>
</evidence>
<evidence type="ECO:0000256" key="1">
    <source>
        <dbReference type="ARBA" id="ARBA00021390"/>
    </source>
</evidence>